<dbReference type="AlphaFoldDB" id="B9Z421"/>
<protein>
    <recommendedName>
        <fullName evidence="1">(S)-ureidoglycine aminohydrolase cupin domain-containing protein</fullName>
    </recommendedName>
</protein>
<name>B9Z421_9NEIS</name>
<dbReference type="SUPFAM" id="SSF51182">
    <property type="entry name" value="RmlC-like cupins"/>
    <property type="match status" value="1"/>
</dbReference>
<dbReference type="Gene3D" id="2.60.120.10">
    <property type="entry name" value="Jelly Rolls"/>
    <property type="match status" value="1"/>
</dbReference>
<dbReference type="PANTHER" id="PTHR40943">
    <property type="entry name" value="CYTOPLASMIC PROTEIN-RELATED"/>
    <property type="match status" value="1"/>
</dbReference>
<feature type="domain" description="(S)-ureidoglycine aminohydrolase cupin" evidence="1">
    <location>
        <begin position="43"/>
        <end position="116"/>
    </location>
</feature>
<dbReference type="EMBL" id="ACIS01000005">
    <property type="protein sequence ID" value="EEG08598.1"/>
    <property type="molecule type" value="Genomic_DNA"/>
</dbReference>
<dbReference type="InterPro" id="IPR008579">
    <property type="entry name" value="UGlyAH_Cupin_dom"/>
</dbReference>
<dbReference type="InterPro" id="IPR014710">
    <property type="entry name" value="RmlC-like_jellyroll"/>
</dbReference>
<dbReference type="InterPro" id="IPR011051">
    <property type="entry name" value="RmlC_Cupin_sf"/>
</dbReference>
<evidence type="ECO:0000313" key="2">
    <source>
        <dbReference type="EMBL" id="EEG08598.1"/>
    </source>
</evidence>
<accession>B9Z421</accession>
<evidence type="ECO:0000259" key="1">
    <source>
        <dbReference type="Pfam" id="PF05899"/>
    </source>
</evidence>
<sequence>MALEKIEKLGLQDLGLIGSVSVLGAEVIGEDVSAYAKGMFGAPTDPVSAGYFGVTKGTFKMVYPFNEQATVVAGSVTLTDGSTGHSVTYREGDSWFVTKGTVVTWDVSGEFFVKHFFAVV</sequence>
<dbReference type="RefSeq" id="WP_008954126.1">
    <property type="nucleotide sequence ID" value="NZ_ACIS01000005.1"/>
</dbReference>
<evidence type="ECO:0000313" key="3">
    <source>
        <dbReference type="Proteomes" id="UP000003165"/>
    </source>
</evidence>
<comment type="caution">
    <text evidence="2">The sequence shown here is derived from an EMBL/GenBank/DDBJ whole genome shotgun (WGS) entry which is preliminary data.</text>
</comment>
<dbReference type="eggNOG" id="COG3450">
    <property type="taxonomic scope" value="Bacteria"/>
</dbReference>
<dbReference type="Proteomes" id="UP000003165">
    <property type="component" value="Unassembled WGS sequence"/>
</dbReference>
<reference evidence="2 3" key="1">
    <citation type="submission" date="2009-02" db="EMBL/GenBank/DDBJ databases">
        <title>Sequencing of the draft genome and assembly of Lutiella nitroferrum 2002.</title>
        <authorList>
            <consortium name="US DOE Joint Genome Institute (JGI-PGF)"/>
            <person name="Lucas S."/>
            <person name="Copeland A."/>
            <person name="Lapidus A."/>
            <person name="Glavina del Rio T."/>
            <person name="Tice H."/>
            <person name="Bruce D."/>
            <person name="Goodwin L."/>
            <person name="Pitluck S."/>
            <person name="Larimer F."/>
            <person name="Land M.L."/>
            <person name="Hauser L."/>
            <person name="Coates J.D."/>
        </authorList>
    </citation>
    <scope>NUCLEOTIDE SEQUENCE [LARGE SCALE GENOMIC DNA]</scope>
    <source>
        <strain evidence="2 3">2002</strain>
    </source>
</reference>
<proteinExistence type="predicted"/>
<gene>
    <name evidence="2" type="ORF">FuraDRAFT_2106</name>
</gene>
<dbReference type="PANTHER" id="PTHR40943:SF1">
    <property type="entry name" value="CYTOPLASMIC PROTEIN"/>
    <property type="match status" value="1"/>
</dbReference>
<keyword evidence="3" id="KW-1185">Reference proteome</keyword>
<organism evidence="2 3">
    <name type="scientific">Pseudogulbenkiania ferrooxidans 2002</name>
    <dbReference type="NCBI Taxonomy" id="279714"/>
    <lineage>
        <taxon>Bacteria</taxon>
        <taxon>Pseudomonadati</taxon>
        <taxon>Pseudomonadota</taxon>
        <taxon>Betaproteobacteria</taxon>
        <taxon>Neisseriales</taxon>
        <taxon>Chromobacteriaceae</taxon>
        <taxon>Pseudogulbenkiania</taxon>
    </lineage>
</organism>
<dbReference type="Pfam" id="PF05899">
    <property type="entry name" value="Cupin_3"/>
    <property type="match status" value="1"/>
</dbReference>